<protein>
    <submittedName>
        <fullName evidence="4">Response regulator</fullName>
    </submittedName>
</protein>
<evidence type="ECO:0000256" key="1">
    <source>
        <dbReference type="ARBA" id="ARBA00022553"/>
    </source>
</evidence>
<keyword evidence="1 2" id="KW-0597">Phosphoprotein</keyword>
<dbReference type="PANTHER" id="PTHR44591:SF23">
    <property type="entry name" value="CHEY SUBFAMILY"/>
    <property type="match status" value="1"/>
</dbReference>
<dbReference type="InterPro" id="IPR001789">
    <property type="entry name" value="Sig_transdc_resp-reg_receiver"/>
</dbReference>
<sequence length="266" mass="29483">MGNGTVLLVDDEPVVLQMHSSAVRHFGFEVLIAESAEEGIALTRKYSPALVISDVQMPGEGGFDFIASLVEQDLKNMPAIYLTGYDDIDIVRGGLKAGGDDFIIKGTSIEVLRQRIAFWMVSGFKSLPVDIRRRAIAAANAVSGDSFPGVMHHFRMESDIVSRISRRVQAELSTLPDTFGCRLIERVCFMARVTKVALEESADFAEYVKFPEILFRAVQSLDITWASGMASLYANFDDWASDDRFGEAGLVPLEKTMDYTWYETVA</sequence>
<dbReference type="SUPFAM" id="SSF52172">
    <property type="entry name" value="CheY-like"/>
    <property type="match status" value="1"/>
</dbReference>
<dbReference type="RefSeq" id="WP_194212758.1">
    <property type="nucleotide sequence ID" value="NZ_CP061205.1"/>
</dbReference>
<dbReference type="Gene3D" id="3.40.50.2300">
    <property type="match status" value="1"/>
</dbReference>
<dbReference type="Proteomes" id="UP001595444">
    <property type="component" value="Unassembled WGS sequence"/>
</dbReference>
<gene>
    <name evidence="4" type="ORF">ACFOKA_02210</name>
</gene>
<dbReference type="EMBL" id="JBHRSL010000002">
    <property type="protein sequence ID" value="MFC3050709.1"/>
    <property type="molecule type" value="Genomic_DNA"/>
</dbReference>
<dbReference type="SMART" id="SM00448">
    <property type="entry name" value="REC"/>
    <property type="match status" value="1"/>
</dbReference>
<organism evidence="4 5">
    <name type="scientific">Kordiimonas pumila</name>
    <dbReference type="NCBI Taxonomy" id="2161677"/>
    <lineage>
        <taxon>Bacteria</taxon>
        <taxon>Pseudomonadati</taxon>
        <taxon>Pseudomonadota</taxon>
        <taxon>Alphaproteobacteria</taxon>
        <taxon>Kordiimonadales</taxon>
        <taxon>Kordiimonadaceae</taxon>
        <taxon>Kordiimonas</taxon>
    </lineage>
</organism>
<comment type="caution">
    <text evidence="4">The sequence shown here is derived from an EMBL/GenBank/DDBJ whole genome shotgun (WGS) entry which is preliminary data.</text>
</comment>
<feature type="domain" description="Response regulatory" evidence="3">
    <location>
        <begin position="5"/>
        <end position="120"/>
    </location>
</feature>
<dbReference type="InterPro" id="IPR011006">
    <property type="entry name" value="CheY-like_superfamily"/>
</dbReference>
<evidence type="ECO:0000313" key="5">
    <source>
        <dbReference type="Proteomes" id="UP001595444"/>
    </source>
</evidence>
<dbReference type="CDD" id="cd00156">
    <property type="entry name" value="REC"/>
    <property type="match status" value="1"/>
</dbReference>
<evidence type="ECO:0000256" key="2">
    <source>
        <dbReference type="PROSITE-ProRule" id="PRU00169"/>
    </source>
</evidence>
<dbReference type="PANTHER" id="PTHR44591">
    <property type="entry name" value="STRESS RESPONSE REGULATOR PROTEIN 1"/>
    <property type="match status" value="1"/>
</dbReference>
<dbReference type="InterPro" id="IPR050595">
    <property type="entry name" value="Bact_response_regulator"/>
</dbReference>
<accession>A0ABV7D109</accession>
<evidence type="ECO:0000259" key="3">
    <source>
        <dbReference type="PROSITE" id="PS50110"/>
    </source>
</evidence>
<keyword evidence="5" id="KW-1185">Reference proteome</keyword>
<dbReference type="Pfam" id="PF00072">
    <property type="entry name" value="Response_reg"/>
    <property type="match status" value="1"/>
</dbReference>
<reference evidence="5" key="1">
    <citation type="journal article" date="2019" name="Int. J. Syst. Evol. Microbiol.">
        <title>The Global Catalogue of Microorganisms (GCM) 10K type strain sequencing project: providing services to taxonomists for standard genome sequencing and annotation.</title>
        <authorList>
            <consortium name="The Broad Institute Genomics Platform"/>
            <consortium name="The Broad Institute Genome Sequencing Center for Infectious Disease"/>
            <person name="Wu L."/>
            <person name="Ma J."/>
        </authorList>
    </citation>
    <scope>NUCLEOTIDE SEQUENCE [LARGE SCALE GENOMIC DNA]</scope>
    <source>
        <strain evidence="5">KCTC 62164</strain>
    </source>
</reference>
<dbReference type="PROSITE" id="PS50110">
    <property type="entry name" value="RESPONSE_REGULATORY"/>
    <property type="match status" value="1"/>
</dbReference>
<evidence type="ECO:0000313" key="4">
    <source>
        <dbReference type="EMBL" id="MFC3050709.1"/>
    </source>
</evidence>
<proteinExistence type="predicted"/>
<feature type="modified residue" description="4-aspartylphosphate" evidence="2">
    <location>
        <position position="54"/>
    </location>
</feature>
<name>A0ABV7D109_9PROT</name>